<dbReference type="Proteomes" id="UP000192917">
    <property type="component" value="Unassembled WGS sequence"/>
</dbReference>
<dbReference type="InterPro" id="IPR009922">
    <property type="entry name" value="DUF1457"/>
</dbReference>
<evidence type="ECO:0000313" key="2">
    <source>
        <dbReference type="EMBL" id="SMF14554.1"/>
    </source>
</evidence>
<evidence type="ECO:0000313" key="3">
    <source>
        <dbReference type="Proteomes" id="UP000192917"/>
    </source>
</evidence>
<protein>
    <submittedName>
        <fullName evidence="2">PAS domain-containing protein</fullName>
    </submittedName>
</protein>
<name>A0A1Y6BJL4_9PROT</name>
<dbReference type="STRING" id="560819.SAMN05428998_105275"/>
<organism evidence="2 3">
    <name type="scientific">Tistlia consotensis USBA 355</name>
    <dbReference type="NCBI Taxonomy" id="560819"/>
    <lineage>
        <taxon>Bacteria</taxon>
        <taxon>Pseudomonadati</taxon>
        <taxon>Pseudomonadota</taxon>
        <taxon>Alphaproteobacteria</taxon>
        <taxon>Rhodospirillales</taxon>
        <taxon>Rhodovibrionaceae</taxon>
        <taxon>Tistlia</taxon>
    </lineage>
</organism>
<dbReference type="AlphaFoldDB" id="A0A1Y6BJL4"/>
<evidence type="ECO:0000256" key="1">
    <source>
        <dbReference type="SAM" id="MobiDB-lite"/>
    </source>
</evidence>
<dbReference type="RefSeq" id="WP_085122358.1">
    <property type="nucleotide sequence ID" value="NZ_FWZX01000005.1"/>
</dbReference>
<proteinExistence type="predicted"/>
<reference evidence="2 3" key="1">
    <citation type="submission" date="2017-04" db="EMBL/GenBank/DDBJ databases">
        <authorList>
            <person name="Afonso C.L."/>
            <person name="Miller P.J."/>
            <person name="Scott M.A."/>
            <person name="Spackman E."/>
            <person name="Goraichik I."/>
            <person name="Dimitrov K.M."/>
            <person name="Suarez D.L."/>
            <person name="Swayne D.E."/>
        </authorList>
    </citation>
    <scope>NUCLEOTIDE SEQUENCE [LARGE SCALE GENOMIC DNA]</scope>
    <source>
        <strain evidence="2 3">USBA 355</strain>
    </source>
</reference>
<gene>
    <name evidence="2" type="ORF">SAMN05428998_105275</name>
</gene>
<feature type="region of interest" description="Disordered" evidence="1">
    <location>
        <begin position="1"/>
        <end position="21"/>
    </location>
</feature>
<keyword evidence="3" id="KW-1185">Reference proteome</keyword>
<accession>A0A1Y6BJL4</accession>
<dbReference type="EMBL" id="FWZX01000005">
    <property type="protein sequence ID" value="SMF14554.1"/>
    <property type="molecule type" value="Genomic_DNA"/>
</dbReference>
<dbReference type="Pfam" id="PF07310">
    <property type="entry name" value="PAS_5"/>
    <property type="match status" value="1"/>
</dbReference>
<sequence>MPDRRPPPLPSQRQNDPASAAPALHQEFADPRLPSLFDHWQAIRGTRIAPLGRDLELAAIPRLLPIIDLIEVLRAPLRFRHRLFGSELVARNGRDVTGLEIDAALHGDAATEIRATLATIVEQVRPYRRLARQDWANRPWLSVEAIELPLVDETGAVVQILRGVTYGIVQPPLEQRLSFEPLLPPERPVRA</sequence>